<protein>
    <submittedName>
        <fullName evidence="1">Uncharacterized protein</fullName>
    </submittedName>
</protein>
<accession>A0A3M7PU85</accession>
<organism evidence="1 2">
    <name type="scientific">Brachionus plicatilis</name>
    <name type="common">Marine rotifer</name>
    <name type="synonym">Brachionus muelleri</name>
    <dbReference type="NCBI Taxonomy" id="10195"/>
    <lineage>
        <taxon>Eukaryota</taxon>
        <taxon>Metazoa</taxon>
        <taxon>Spiralia</taxon>
        <taxon>Gnathifera</taxon>
        <taxon>Rotifera</taxon>
        <taxon>Eurotatoria</taxon>
        <taxon>Monogononta</taxon>
        <taxon>Pseudotrocha</taxon>
        <taxon>Ploima</taxon>
        <taxon>Brachionidae</taxon>
        <taxon>Brachionus</taxon>
    </lineage>
</organism>
<proteinExistence type="predicted"/>
<dbReference type="Proteomes" id="UP000276133">
    <property type="component" value="Unassembled WGS sequence"/>
</dbReference>
<evidence type="ECO:0000313" key="2">
    <source>
        <dbReference type="Proteomes" id="UP000276133"/>
    </source>
</evidence>
<dbReference type="EMBL" id="REGN01008773">
    <property type="protein sequence ID" value="RNA02732.1"/>
    <property type="molecule type" value="Genomic_DNA"/>
</dbReference>
<gene>
    <name evidence="1" type="ORF">BpHYR1_054007</name>
</gene>
<name>A0A3M7PU85_BRAPC</name>
<evidence type="ECO:0000313" key="1">
    <source>
        <dbReference type="EMBL" id="RNA02732.1"/>
    </source>
</evidence>
<keyword evidence="2" id="KW-1185">Reference proteome</keyword>
<comment type="caution">
    <text evidence="1">The sequence shown here is derived from an EMBL/GenBank/DDBJ whole genome shotgun (WGS) entry which is preliminary data.</text>
</comment>
<reference evidence="1 2" key="1">
    <citation type="journal article" date="2018" name="Sci. Rep.">
        <title>Genomic signatures of local adaptation to the degree of environmental predictability in rotifers.</title>
        <authorList>
            <person name="Franch-Gras L."/>
            <person name="Hahn C."/>
            <person name="Garcia-Roger E.M."/>
            <person name="Carmona M.J."/>
            <person name="Serra M."/>
            <person name="Gomez A."/>
        </authorList>
    </citation>
    <scope>NUCLEOTIDE SEQUENCE [LARGE SCALE GENOMIC DNA]</scope>
    <source>
        <strain evidence="1">HYR1</strain>
    </source>
</reference>
<dbReference type="AlphaFoldDB" id="A0A3M7PU85"/>
<sequence>MHQTNSGLGLDLRLVTFKRLWKSTCQIDTVILSIIKIFKTSNKKIGTNILKSNINFNPEELFVVFEASVVVVASGASVAKASESCVMASTAESSVVSPFTDKSLKKEKKMTFET</sequence>